<accession>A0AA38H9E2</accession>
<comment type="cofactor">
    <cofactor evidence="1 9">
        <name>heme</name>
        <dbReference type="ChEBI" id="CHEBI:30413"/>
    </cofactor>
</comment>
<evidence type="ECO:0000256" key="1">
    <source>
        <dbReference type="ARBA" id="ARBA00001971"/>
    </source>
</evidence>
<comment type="pathway">
    <text evidence="2">Secondary metabolite biosynthesis.</text>
</comment>
<dbReference type="GO" id="GO:0005506">
    <property type="term" value="F:iron ion binding"/>
    <property type="evidence" value="ECO:0007669"/>
    <property type="project" value="InterPro"/>
</dbReference>
<name>A0AA38H9E2_9TREE</name>
<evidence type="ECO:0000313" key="12">
    <source>
        <dbReference type="Proteomes" id="UP001164286"/>
    </source>
</evidence>
<feature type="binding site" description="axial binding residue" evidence="9">
    <location>
        <position position="453"/>
    </location>
    <ligand>
        <name>heme</name>
        <dbReference type="ChEBI" id="CHEBI:30413"/>
    </ligand>
    <ligandPart>
        <name>Fe</name>
        <dbReference type="ChEBI" id="CHEBI:18248"/>
    </ligandPart>
</feature>
<dbReference type="PRINTS" id="PR00463">
    <property type="entry name" value="EP450I"/>
</dbReference>
<evidence type="ECO:0000256" key="8">
    <source>
        <dbReference type="ARBA" id="ARBA00023033"/>
    </source>
</evidence>
<evidence type="ECO:0000313" key="11">
    <source>
        <dbReference type="EMBL" id="KAI9636065.1"/>
    </source>
</evidence>
<comment type="similarity">
    <text evidence="3 10">Belongs to the cytochrome P450 family.</text>
</comment>
<dbReference type="Pfam" id="PF00067">
    <property type="entry name" value="p450"/>
    <property type="match status" value="2"/>
</dbReference>
<dbReference type="InterPro" id="IPR036396">
    <property type="entry name" value="Cyt_P450_sf"/>
</dbReference>
<reference evidence="11" key="1">
    <citation type="journal article" date="2022" name="G3 (Bethesda)">
        <title>High quality genome of the basidiomycete yeast Dioszegia hungarica PDD-24b-2 isolated from cloud water.</title>
        <authorList>
            <person name="Jarrige D."/>
            <person name="Haridas S."/>
            <person name="Bleykasten-Grosshans C."/>
            <person name="Joly M."/>
            <person name="Nadalig T."/>
            <person name="Sancelme M."/>
            <person name="Vuilleumier S."/>
            <person name="Grigoriev I.V."/>
            <person name="Amato P."/>
            <person name="Bringel F."/>
        </authorList>
    </citation>
    <scope>NUCLEOTIDE SEQUENCE</scope>
    <source>
        <strain evidence="11">PDD-24b-2</strain>
    </source>
</reference>
<dbReference type="PROSITE" id="PS00086">
    <property type="entry name" value="CYTOCHROME_P450"/>
    <property type="match status" value="1"/>
</dbReference>
<dbReference type="PRINTS" id="PR00385">
    <property type="entry name" value="P450"/>
</dbReference>
<evidence type="ECO:0000256" key="4">
    <source>
        <dbReference type="ARBA" id="ARBA00022617"/>
    </source>
</evidence>
<dbReference type="InterPro" id="IPR050121">
    <property type="entry name" value="Cytochrome_P450_monoxygenase"/>
</dbReference>
<dbReference type="InterPro" id="IPR017972">
    <property type="entry name" value="Cyt_P450_CS"/>
</dbReference>
<keyword evidence="7 9" id="KW-0408">Iron</keyword>
<dbReference type="InterPro" id="IPR001128">
    <property type="entry name" value="Cyt_P450"/>
</dbReference>
<dbReference type="Gene3D" id="1.10.630.10">
    <property type="entry name" value="Cytochrome P450"/>
    <property type="match status" value="1"/>
</dbReference>
<dbReference type="GeneID" id="77732281"/>
<sequence length="517" mass="57560">MDAAAKQLGPIAQIRISFLYTLVIVTDYQETESILQVRHADFDRAEANARFFRQLLPTGQISQITGPMWKHHRRIIGPAMTSKHLSLTTPRANEAVMNLIELFKLKASKAGGRSFESEGDMTSATMDAICGMAFGSSWHILGGIKEQIQMLESAPTGHLGDAVFRTTRPDIADATWYIFEAVPITVPFPAIIDFFTSLSPTYRRHSRTVRSYLKSRLDESREKIKAIGSEAAMDLVDNTLDMMVARESRAEDWMPDNEMIDEVLQYLVAGTETSGATLTWFLKYMTNSPSIQRKLRDHIIARKPQLQDRQPTFEDLNAATLPYLEAVVYETLRLSRTAGGYAREAKKDVTVLGHRIPKGTTVVFTTATGTEDLSTPTAAPYLPNAAPAGTDALIRQTEALADVRYDPSAARKIGYWAAGTGHLFDPERWMTSKGEFDPYAGPSMPFGLGQRGCFGKNLAVLEMRLFMAQLSLAFFFGPVPETMNSTEFFETVANHPRQSYIRPMSWECAEAQAQVLA</sequence>
<dbReference type="SUPFAM" id="SSF48264">
    <property type="entry name" value="Cytochrome P450"/>
    <property type="match status" value="2"/>
</dbReference>
<organism evidence="11 12">
    <name type="scientific">Dioszegia hungarica</name>
    <dbReference type="NCBI Taxonomy" id="4972"/>
    <lineage>
        <taxon>Eukaryota</taxon>
        <taxon>Fungi</taxon>
        <taxon>Dikarya</taxon>
        <taxon>Basidiomycota</taxon>
        <taxon>Agaricomycotina</taxon>
        <taxon>Tremellomycetes</taxon>
        <taxon>Tremellales</taxon>
        <taxon>Bulleribasidiaceae</taxon>
        <taxon>Dioszegia</taxon>
    </lineage>
</organism>
<dbReference type="GO" id="GO:0016705">
    <property type="term" value="F:oxidoreductase activity, acting on paired donors, with incorporation or reduction of molecular oxygen"/>
    <property type="evidence" value="ECO:0007669"/>
    <property type="project" value="InterPro"/>
</dbReference>
<evidence type="ECO:0000256" key="9">
    <source>
        <dbReference type="PIRSR" id="PIRSR602401-1"/>
    </source>
</evidence>
<keyword evidence="5 9" id="KW-0479">Metal-binding</keyword>
<evidence type="ECO:0000256" key="7">
    <source>
        <dbReference type="ARBA" id="ARBA00023004"/>
    </source>
</evidence>
<proteinExistence type="inferred from homology"/>
<evidence type="ECO:0000256" key="6">
    <source>
        <dbReference type="ARBA" id="ARBA00023002"/>
    </source>
</evidence>
<evidence type="ECO:0000256" key="5">
    <source>
        <dbReference type="ARBA" id="ARBA00022723"/>
    </source>
</evidence>
<keyword evidence="8 10" id="KW-0503">Monooxygenase</keyword>
<keyword evidence="4 9" id="KW-0349">Heme</keyword>
<dbReference type="AlphaFoldDB" id="A0AA38H9E2"/>
<keyword evidence="12" id="KW-1185">Reference proteome</keyword>
<gene>
    <name evidence="11" type="ORF">MKK02DRAFT_44766</name>
</gene>
<dbReference type="InterPro" id="IPR002401">
    <property type="entry name" value="Cyt_P450_E_grp-I"/>
</dbReference>
<dbReference type="Proteomes" id="UP001164286">
    <property type="component" value="Unassembled WGS sequence"/>
</dbReference>
<evidence type="ECO:0000256" key="3">
    <source>
        <dbReference type="ARBA" id="ARBA00010617"/>
    </source>
</evidence>
<dbReference type="PANTHER" id="PTHR24305">
    <property type="entry name" value="CYTOCHROME P450"/>
    <property type="match status" value="1"/>
</dbReference>
<comment type="caution">
    <text evidence="11">The sequence shown here is derived from an EMBL/GenBank/DDBJ whole genome shotgun (WGS) entry which is preliminary data.</text>
</comment>
<dbReference type="PANTHER" id="PTHR24305:SF166">
    <property type="entry name" value="CYTOCHROME P450 12A4, MITOCHONDRIAL-RELATED"/>
    <property type="match status" value="1"/>
</dbReference>
<keyword evidence="6 10" id="KW-0560">Oxidoreductase</keyword>
<evidence type="ECO:0000256" key="2">
    <source>
        <dbReference type="ARBA" id="ARBA00005179"/>
    </source>
</evidence>
<dbReference type="GO" id="GO:0020037">
    <property type="term" value="F:heme binding"/>
    <property type="evidence" value="ECO:0007669"/>
    <property type="project" value="InterPro"/>
</dbReference>
<dbReference type="RefSeq" id="XP_052945842.1">
    <property type="nucleotide sequence ID" value="XM_053093076.1"/>
</dbReference>
<dbReference type="GO" id="GO:0004497">
    <property type="term" value="F:monooxygenase activity"/>
    <property type="evidence" value="ECO:0007669"/>
    <property type="project" value="UniProtKB-KW"/>
</dbReference>
<evidence type="ECO:0000256" key="10">
    <source>
        <dbReference type="RuleBase" id="RU000461"/>
    </source>
</evidence>
<protein>
    <submittedName>
        <fullName evidence="11">Cytochrome P450</fullName>
    </submittedName>
</protein>
<dbReference type="EMBL" id="JAKWFO010000005">
    <property type="protein sequence ID" value="KAI9636065.1"/>
    <property type="molecule type" value="Genomic_DNA"/>
</dbReference>